<dbReference type="PROSITE" id="PS00687">
    <property type="entry name" value="ALDEHYDE_DEHYDR_GLU"/>
    <property type="match status" value="1"/>
</dbReference>
<protein>
    <submittedName>
        <fullName evidence="7">Succinate-semialdehyde dehydrogenase [NADP+]</fullName>
    </submittedName>
</protein>
<dbReference type="Proteomes" id="UP000033567">
    <property type="component" value="Unassembled WGS sequence"/>
</dbReference>
<evidence type="ECO:0000256" key="1">
    <source>
        <dbReference type="ARBA" id="ARBA00009986"/>
    </source>
</evidence>
<dbReference type="PATRIC" id="fig|1684.5.peg.816"/>
<dbReference type="InterPro" id="IPR029510">
    <property type="entry name" value="Ald_DH_CS_GLU"/>
</dbReference>
<accession>A0A0F4KVJ9</accession>
<comment type="caution">
    <text evidence="7">The sequence shown here is derived from an EMBL/GenBank/DDBJ whole genome shotgun (WGS) entry which is preliminary data.</text>
</comment>
<evidence type="ECO:0000256" key="5">
    <source>
        <dbReference type="RuleBase" id="RU003345"/>
    </source>
</evidence>
<comment type="similarity">
    <text evidence="1 5">Belongs to the aldehyde dehydrogenase family.</text>
</comment>
<sequence length="457" mass="49707">MTYQTVNPFNNELVKTYPDATDEDLENALARGHDLYKTWRKQEGPGDRPAQLRQVAKLFRQNEDALAANLTLDMGKLVGEARAEVELCADIADYFADHAEELLAPVPLDNPAGKAYYIKQATGIVFMVEPWNFPYYQIMRVFAPNFILGNPMILKHASNVPGSAVAFQETVTEAGAPEGSLTNLFVNYDQVDRAIADPRVSGVALTGSERGGASVAKSAGANLKKSSMELGGNDVFIVLDDADWDLLKKVAPGARLTNAGQVCTSSKRFIVTENRYDDFVSLIVDAFSHAVLGDPSNPETTLAPMCMVSARDNLAKQVEKAVAGGAKVVYGNKPYDSPGAFFTPTVLTDIDRDNPVYNQEMFGPVASIYKVANEDEAIELANDSSYGLGGVVFSSDTEHADALARRIETGMTFINGGWVTMPELPFGGIKNSGYGRELYSLGFDTFANEHLIFQHKN</sequence>
<dbReference type="CDD" id="cd07100">
    <property type="entry name" value="ALDH_SSADH1_GabD1"/>
    <property type="match status" value="1"/>
</dbReference>
<dbReference type="EMBL" id="JWMF01000007">
    <property type="protein sequence ID" value="KJY50088.1"/>
    <property type="molecule type" value="Genomic_DNA"/>
</dbReference>
<proteinExistence type="inferred from homology"/>
<keyword evidence="8" id="KW-1185">Reference proteome</keyword>
<evidence type="ECO:0000313" key="8">
    <source>
        <dbReference type="Proteomes" id="UP000033567"/>
    </source>
</evidence>
<dbReference type="InterPro" id="IPR044148">
    <property type="entry name" value="ALDH_GabD1-like"/>
</dbReference>
<dbReference type="Pfam" id="PF00171">
    <property type="entry name" value="Aldedh"/>
    <property type="match status" value="1"/>
</dbReference>
<gene>
    <name evidence="7" type="ORF">JF70_07730</name>
</gene>
<dbReference type="PANTHER" id="PTHR43217">
    <property type="entry name" value="SUCCINATE SEMIALDEHYDE DEHYDROGENASE [NAD(P)+] SAD"/>
    <property type="match status" value="1"/>
</dbReference>
<dbReference type="RefSeq" id="WP_045935362.1">
    <property type="nucleotide sequence ID" value="NZ_KQ033885.1"/>
</dbReference>
<reference evidence="7 8" key="1">
    <citation type="submission" date="2014-12" db="EMBL/GenBank/DDBJ databases">
        <title>Comparative genomics of the lactic acid bacteria isolated from the honey bee gut.</title>
        <authorList>
            <person name="Ellegaard K.M."/>
            <person name="Tamarit D."/>
            <person name="Javelind E."/>
            <person name="Olofsson T."/>
            <person name="Andersson S.G."/>
            <person name="Vasquez A."/>
        </authorList>
    </citation>
    <scope>NUCLEOTIDE SEQUENCE [LARGE SCALE GENOMIC DNA]</scope>
    <source>
        <strain evidence="7 8">Bin7</strain>
    </source>
</reference>
<organism evidence="7 8">
    <name type="scientific">Bifidobacterium mellis</name>
    <dbReference type="NCBI Taxonomy" id="1293823"/>
    <lineage>
        <taxon>Bacteria</taxon>
        <taxon>Bacillati</taxon>
        <taxon>Actinomycetota</taxon>
        <taxon>Actinomycetes</taxon>
        <taxon>Bifidobacteriales</taxon>
        <taxon>Bifidobacteriaceae</taxon>
        <taxon>Bifidobacterium</taxon>
    </lineage>
</organism>
<dbReference type="AlphaFoldDB" id="A0A0F4KVJ9"/>
<dbReference type="GO" id="GO:0004030">
    <property type="term" value="F:aldehyde dehydrogenase [NAD(P)+] activity"/>
    <property type="evidence" value="ECO:0007669"/>
    <property type="project" value="InterPro"/>
</dbReference>
<evidence type="ECO:0000256" key="2">
    <source>
        <dbReference type="ARBA" id="ARBA00022857"/>
    </source>
</evidence>
<keyword evidence="3 5" id="KW-0560">Oxidoreductase</keyword>
<keyword evidence="2" id="KW-0521">NADP</keyword>
<evidence type="ECO:0000313" key="7">
    <source>
        <dbReference type="EMBL" id="KJY50088.1"/>
    </source>
</evidence>
<feature type="domain" description="Aldehyde dehydrogenase" evidence="6">
    <location>
        <begin position="2"/>
        <end position="448"/>
    </location>
</feature>
<dbReference type="FunFam" id="3.40.605.10:FF:000012">
    <property type="entry name" value="NAD-dependent succinate-semialdehyde dehydrogenase"/>
    <property type="match status" value="1"/>
</dbReference>
<dbReference type="InterPro" id="IPR016163">
    <property type="entry name" value="Ald_DH_C"/>
</dbReference>
<dbReference type="FunFam" id="3.40.309.10:FF:000009">
    <property type="entry name" value="Aldehyde dehydrogenase A"/>
    <property type="match status" value="1"/>
</dbReference>
<dbReference type="InterPro" id="IPR016161">
    <property type="entry name" value="Ald_DH/histidinol_DH"/>
</dbReference>
<feature type="active site" evidence="4">
    <location>
        <position position="229"/>
    </location>
</feature>
<dbReference type="Gene3D" id="3.40.605.10">
    <property type="entry name" value="Aldehyde Dehydrogenase, Chain A, domain 1"/>
    <property type="match status" value="1"/>
</dbReference>
<evidence type="ECO:0000259" key="6">
    <source>
        <dbReference type="Pfam" id="PF00171"/>
    </source>
</evidence>
<dbReference type="InterPro" id="IPR015590">
    <property type="entry name" value="Aldehyde_DH_dom"/>
</dbReference>
<dbReference type="SUPFAM" id="SSF53720">
    <property type="entry name" value="ALDH-like"/>
    <property type="match status" value="1"/>
</dbReference>
<evidence type="ECO:0000256" key="4">
    <source>
        <dbReference type="PROSITE-ProRule" id="PRU10007"/>
    </source>
</evidence>
<dbReference type="GO" id="GO:0004777">
    <property type="term" value="F:succinate-semialdehyde dehydrogenase (NAD+) activity"/>
    <property type="evidence" value="ECO:0007669"/>
    <property type="project" value="TreeGrafter"/>
</dbReference>
<dbReference type="InterPro" id="IPR016162">
    <property type="entry name" value="Ald_DH_N"/>
</dbReference>
<evidence type="ECO:0000256" key="3">
    <source>
        <dbReference type="ARBA" id="ARBA00023002"/>
    </source>
</evidence>
<dbReference type="InterPro" id="IPR047110">
    <property type="entry name" value="GABD/Sad-like"/>
</dbReference>
<dbReference type="PANTHER" id="PTHR43217:SF2">
    <property type="entry name" value="SUCCINATE-SEMIALDEHYDE DEHYDROGENASE [NADP(+)]"/>
    <property type="match status" value="1"/>
</dbReference>
<dbReference type="Gene3D" id="3.40.309.10">
    <property type="entry name" value="Aldehyde Dehydrogenase, Chain A, domain 2"/>
    <property type="match status" value="1"/>
</dbReference>
<name>A0A0F4KVJ9_9BIFI</name>